<evidence type="ECO:0000256" key="2">
    <source>
        <dbReference type="SAM" id="Phobius"/>
    </source>
</evidence>
<protein>
    <submittedName>
        <fullName evidence="3">Uncharacterized protein isoform 1</fullName>
    </submittedName>
</protein>
<evidence type="ECO:0000313" key="4">
    <source>
        <dbReference type="Proteomes" id="UP000026915"/>
    </source>
</evidence>
<dbReference type="Gramene" id="EOY14341">
    <property type="protein sequence ID" value="EOY14341"/>
    <property type="gene ID" value="TCM_033730"/>
</dbReference>
<dbReference type="STRING" id="3641.A0A061FBD0"/>
<gene>
    <name evidence="3" type="ORF">TCM_033730</name>
</gene>
<dbReference type="HOGENOM" id="CLU_192523_0_0_1"/>
<name>A0A061FBD0_THECC</name>
<keyword evidence="2" id="KW-0812">Transmembrane</keyword>
<evidence type="ECO:0000256" key="1">
    <source>
        <dbReference type="SAM" id="MobiDB-lite"/>
    </source>
</evidence>
<dbReference type="AlphaFoldDB" id="A0A061FBD0"/>
<dbReference type="Proteomes" id="UP000026915">
    <property type="component" value="Chromosome 7"/>
</dbReference>
<feature type="region of interest" description="Disordered" evidence="1">
    <location>
        <begin position="1"/>
        <end position="24"/>
    </location>
</feature>
<sequence>MLQLQNGIDVDDGECTSNEDEGSIDSVEDHIKDQGIQLTPGGLGDSPYVIGDLQIISLGFFGYSHSFILLFAFWTLIFGQIVKYC</sequence>
<dbReference type="InParanoid" id="A0A061FBD0"/>
<keyword evidence="4" id="KW-1185">Reference proteome</keyword>
<dbReference type="EMBL" id="CM001885">
    <property type="protein sequence ID" value="EOY14341.1"/>
    <property type="molecule type" value="Genomic_DNA"/>
</dbReference>
<keyword evidence="2" id="KW-1133">Transmembrane helix</keyword>
<feature type="transmembrane region" description="Helical" evidence="2">
    <location>
        <begin position="55"/>
        <end position="79"/>
    </location>
</feature>
<keyword evidence="2" id="KW-0472">Membrane</keyword>
<accession>A0A061FBD0</accession>
<organism evidence="3 4">
    <name type="scientific">Theobroma cacao</name>
    <name type="common">Cacao</name>
    <name type="synonym">Cocoa</name>
    <dbReference type="NCBI Taxonomy" id="3641"/>
    <lineage>
        <taxon>Eukaryota</taxon>
        <taxon>Viridiplantae</taxon>
        <taxon>Streptophyta</taxon>
        <taxon>Embryophyta</taxon>
        <taxon>Tracheophyta</taxon>
        <taxon>Spermatophyta</taxon>
        <taxon>Magnoliopsida</taxon>
        <taxon>eudicotyledons</taxon>
        <taxon>Gunneridae</taxon>
        <taxon>Pentapetalae</taxon>
        <taxon>rosids</taxon>
        <taxon>malvids</taxon>
        <taxon>Malvales</taxon>
        <taxon>Malvaceae</taxon>
        <taxon>Byttnerioideae</taxon>
        <taxon>Theobroma</taxon>
    </lineage>
</organism>
<proteinExistence type="predicted"/>
<evidence type="ECO:0000313" key="3">
    <source>
        <dbReference type="EMBL" id="EOY14341.1"/>
    </source>
</evidence>
<feature type="compositionally biased region" description="Acidic residues" evidence="1">
    <location>
        <begin position="9"/>
        <end position="23"/>
    </location>
</feature>
<reference evidence="3 4" key="1">
    <citation type="journal article" date="2013" name="Genome Biol.">
        <title>The genome sequence of the most widely cultivated cacao type and its use to identify candidate genes regulating pod color.</title>
        <authorList>
            <person name="Motamayor J.C."/>
            <person name="Mockaitis K."/>
            <person name="Schmutz J."/>
            <person name="Haiminen N."/>
            <person name="Iii D.L."/>
            <person name="Cornejo O."/>
            <person name="Findley S.D."/>
            <person name="Zheng P."/>
            <person name="Utro F."/>
            <person name="Royaert S."/>
            <person name="Saski C."/>
            <person name="Jenkins J."/>
            <person name="Podicheti R."/>
            <person name="Zhao M."/>
            <person name="Scheffler B.E."/>
            <person name="Stack J.C."/>
            <person name="Feltus F.A."/>
            <person name="Mustiga G.M."/>
            <person name="Amores F."/>
            <person name="Phillips W."/>
            <person name="Marelli J.P."/>
            <person name="May G.D."/>
            <person name="Shapiro H."/>
            <person name="Ma J."/>
            <person name="Bustamante C.D."/>
            <person name="Schnell R.J."/>
            <person name="Main D."/>
            <person name="Gilbert D."/>
            <person name="Parida L."/>
            <person name="Kuhn D.N."/>
        </authorList>
    </citation>
    <scope>NUCLEOTIDE SEQUENCE [LARGE SCALE GENOMIC DNA]</scope>
    <source>
        <strain evidence="4">cv. Matina 1-6</strain>
    </source>
</reference>